<proteinExistence type="predicted"/>
<gene>
    <name evidence="1" type="ORF">WI41_12555</name>
</gene>
<protein>
    <submittedName>
        <fullName evidence="1">Uncharacterized protein</fullName>
    </submittedName>
</protein>
<evidence type="ECO:0000313" key="1">
    <source>
        <dbReference type="EMBL" id="KVA09957.1"/>
    </source>
</evidence>
<dbReference type="SUPFAM" id="SSF56059">
    <property type="entry name" value="Glutathione synthetase ATP-binding domain-like"/>
    <property type="match status" value="1"/>
</dbReference>
<organism evidence="1 2">
    <name type="scientific">Burkholderia latens</name>
    <dbReference type="NCBI Taxonomy" id="488446"/>
    <lineage>
        <taxon>Bacteria</taxon>
        <taxon>Pseudomonadati</taxon>
        <taxon>Pseudomonadota</taxon>
        <taxon>Betaproteobacteria</taxon>
        <taxon>Burkholderiales</taxon>
        <taxon>Burkholderiaceae</taxon>
        <taxon>Burkholderia</taxon>
        <taxon>Burkholderia cepacia complex</taxon>
    </lineage>
</organism>
<sequence>MKSGWFVTMESVKKLSTALHVAAVARNVKDAARAALRYPLDRIEWMRVAEGRRRITRTYRDVHGSPLNAESARCFTGLLAIRMLEINRGGNALFTMLADKLAVRKYVAERVGESYLIPLLWQGVDPRQIPFDELTDTCIIKTNHGSGGNIVWRAGMNRGVVVSKVSRWLRENYYWKFREYHYFHIARRIIVEQFLDDGNDSGPFDYRFFCFGGEPILIQVDNNAHDIHPFYDVGWNRVSVRYRERFRDVDVGRPQNLDEMIGIARKLSTGLDFVRVDLYNVRGRIYFGEMTLTPMAGRVRIMPESWDRRLGDAWASARGERRDRN</sequence>
<dbReference type="RefSeq" id="WP_059545249.1">
    <property type="nucleotide sequence ID" value="NZ_CBCPGW010000027.1"/>
</dbReference>
<accession>A0AAP1C4E7</accession>
<dbReference type="EMBL" id="LOTQ01000014">
    <property type="protein sequence ID" value="KVA09957.1"/>
    <property type="molecule type" value="Genomic_DNA"/>
</dbReference>
<dbReference type="Proteomes" id="UP000056450">
    <property type="component" value="Unassembled WGS sequence"/>
</dbReference>
<dbReference type="InterPro" id="IPR029465">
    <property type="entry name" value="ATPgrasp_TupA"/>
</dbReference>
<name>A0AAP1C4E7_9BURK</name>
<dbReference type="Pfam" id="PF14305">
    <property type="entry name" value="ATPgrasp_TupA"/>
    <property type="match status" value="1"/>
</dbReference>
<comment type="caution">
    <text evidence="1">The sequence shown here is derived from an EMBL/GenBank/DDBJ whole genome shotgun (WGS) entry which is preliminary data.</text>
</comment>
<dbReference type="AlphaFoldDB" id="A0AAP1C4E7"/>
<evidence type="ECO:0000313" key="2">
    <source>
        <dbReference type="Proteomes" id="UP000056450"/>
    </source>
</evidence>
<reference evidence="1 2" key="1">
    <citation type="submission" date="2015-11" db="EMBL/GenBank/DDBJ databases">
        <title>Expanding the genomic diversity of Burkholderia species for the development of highly accurate diagnostics.</title>
        <authorList>
            <person name="Sahl J."/>
            <person name="Keim P."/>
            <person name="Wagner D."/>
        </authorList>
    </citation>
    <scope>NUCLEOTIDE SEQUENCE [LARGE SCALE GENOMIC DNA]</scope>
    <source>
        <strain evidence="1 2">RF32-BP12</strain>
    </source>
</reference>